<name>A0ABW8A7Z0_9ACTN</name>
<dbReference type="RefSeq" id="WP_397022472.1">
    <property type="nucleotide sequence ID" value="NZ_JBITMB010000005.1"/>
</dbReference>
<feature type="region of interest" description="Disordered" evidence="2">
    <location>
        <begin position="254"/>
        <end position="307"/>
    </location>
</feature>
<evidence type="ECO:0000256" key="2">
    <source>
        <dbReference type="SAM" id="MobiDB-lite"/>
    </source>
</evidence>
<keyword evidence="5" id="KW-1185">Reference proteome</keyword>
<dbReference type="InterPro" id="IPR029058">
    <property type="entry name" value="AB_hydrolase_fold"/>
</dbReference>
<dbReference type="Gene3D" id="3.40.50.1820">
    <property type="entry name" value="alpha/beta hydrolase"/>
    <property type="match status" value="1"/>
</dbReference>
<feature type="compositionally biased region" description="Low complexity" evidence="2">
    <location>
        <begin position="265"/>
        <end position="275"/>
    </location>
</feature>
<dbReference type="Pfam" id="PF00975">
    <property type="entry name" value="Thioesterase"/>
    <property type="match status" value="1"/>
</dbReference>
<protein>
    <submittedName>
        <fullName evidence="4">Thioesterase II family protein</fullName>
    </submittedName>
</protein>
<dbReference type="InterPro" id="IPR012223">
    <property type="entry name" value="TEII"/>
</dbReference>
<organism evidence="4 5">
    <name type="scientific">Nonomuraea indica</name>
    <dbReference type="NCBI Taxonomy" id="1581193"/>
    <lineage>
        <taxon>Bacteria</taxon>
        <taxon>Bacillati</taxon>
        <taxon>Actinomycetota</taxon>
        <taxon>Actinomycetes</taxon>
        <taxon>Streptosporangiales</taxon>
        <taxon>Streptosporangiaceae</taxon>
        <taxon>Nonomuraea</taxon>
    </lineage>
</organism>
<gene>
    <name evidence="4" type="ORF">ACIBP5_21305</name>
</gene>
<dbReference type="Proteomes" id="UP001612928">
    <property type="component" value="Unassembled WGS sequence"/>
</dbReference>
<feature type="region of interest" description="Disordered" evidence="2">
    <location>
        <begin position="456"/>
        <end position="479"/>
    </location>
</feature>
<dbReference type="PANTHER" id="PTHR11487:SF0">
    <property type="entry name" value="S-ACYL FATTY ACID SYNTHASE THIOESTERASE, MEDIUM CHAIN"/>
    <property type="match status" value="1"/>
</dbReference>
<evidence type="ECO:0000259" key="3">
    <source>
        <dbReference type="Pfam" id="PF00975"/>
    </source>
</evidence>
<accession>A0ABW8A7Z0</accession>
<comment type="similarity">
    <text evidence="1">Belongs to the thioesterase family.</text>
</comment>
<evidence type="ECO:0000313" key="5">
    <source>
        <dbReference type="Proteomes" id="UP001612928"/>
    </source>
</evidence>
<sequence length="479" mass="51594">MPQGIHPARPERPRTIFCLPYAGGGASAYTGLQRELAADVTVTPLHLPGRESRITEPPVFTIGRITDEIALATGEPYALYGHSMGARIVFEVARELRRRGLPAPTRLYVGGAHPPHRRVPLAVTADLPDDAFIDQLVRRAGAHPELKHEPELRELLLPLLRADFTWIKNYRYAPEPPLDVPIMAFTGLDDGEVSAADMLGWARHTTAGFGLRTLHGGHFFVKDTPADLARLIAADLAGRAAAPEPDEVRLLLRQPPAPAPPARTPDPSRAAAPPAGTLRRHPGQDAAPPTGTLRRHPDETVRLPPDPDGWASVCHAGELWLAATARDPRVGVAIALAAPSEPPRAAELSPAELSPAEREQIEDAAEEDRHWLELRTVMSKRALAAAGARDVARAAFPDLADPGPWRARDDRPGPHSPSRWQVLHLPLPTTRGEALAAVAVPYDRVRLSLDVHTGDLPAGAHPGDAHTSGMPADPTEGPR</sequence>
<dbReference type="EMBL" id="JBITMB010000005">
    <property type="protein sequence ID" value="MFI7442513.1"/>
    <property type="molecule type" value="Genomic_DNA"/>
</dbReference>
<feature type="region of interest" description="Disordered" evidence="2">
    <location>
        <begin position="397"/>
        <end position="419"/>
    </location>
</feature>
<evidence type="ECO:0000256" key="1">
    <source>
        <dbReference type="ARBA" id="ARBA00007169"/>
    </source>
</evidence>
<feature type="domain" description="Thioesterase" evidence="3">
    <location>
        <begin position="14"/>
        <end position="234"/>
    </location>
</feature>
<evidence type="ECO:0000313" key="4">
    <source>
        <dbReference type="EMBL" id="MFI7442513.1"/>
    </source>
</evidence>
<reference evidence="4 5" key="1">
    <citation type="submission" date="2024-10" db="EMBL/GenBank/DDBJ databases">
        <title>The Natural Products Discovery Center: Release of the First 8490 Sequenced Strains for Exploring Actinobacteria Biosynthetic Diversity.</title>
        <authorList>
            <person name="Kalkreuter E."/>
            <person name="Kautsar S.A."/>
            <person name="Yang D."/>
            <person name="Bader C.D."/>
            <person name="Teijaro C.N."/>
            <person name="Fluegel L."/>
            <person name="Davis C.M."/>
            <person name="Simpson J.R."/>
            <person name="Lauterbach L."/>
            <person name="Steele A.D."/>
            <person name="Gui C."/>
            <person name="Meng S."/>
            <person name="Li G."/>
            <person name="Viehrig K."/>
            <person name="Ye F."/>
            <person name="Su P."/>
            <person name="Kiefer A.F."/>
            <person name="Nichols A."/>
            <person name="Cepeda A.J."/>
            <person name="Yan W."/>
            <person name="Fan B."/>
            <person name="Jiang Y."/>
            <person name="Adhikari A."/>
            <person name="Zheng C.-J."/>
            <person name="Schuster L."/>
            <person name="Cowan T.M."/>
            <person name="Smanski M.J."/>
            <person name="Chevrette M.G."/>
            <person name="De Carvalho L.P.S."/>
            <person name="Shen B."/>
        </authorList>
    </citation>
    <scope>NUCLEOTIDE SEQUENCE [LARGE SCALE GENOMIC DNA]</scope>
    <source>
        <strain evidence="4 5">NPDC049503</strain>
    </source>
</reference>
<dbReference type="SUPFAM" id="SSF53474">
    <property type="entry name" value="alpha/beta-Hydrolases"/>
    <property type="match status" value="1"/>
</dbReference>
<dbReference type="PANTHER" id="PTHR11487">
    <property type="entry name" value="THIOESTERASE"/>
    <property type="match status" value="1"/>
</dbReference>
<proteinExistence type="inferred from homology"/>
<feature type="compositionally biased region" description="Pro residues" evidence="2">
    <location>
        <begin position="255"/>
        <end position="264"/>
    </location>
</feature>
<comment type="caution">
    <text evidence="4">The sequence shown here is derived from an EMBL/GenBank/DDBJ whole genome shotgun (WGS) entry which is preliminary data.</text>
</comment>
<dbReference type="InterPro" id="IPR001031">
    <property type="entry name" value="Thioesterase"/>
</dbReference>